<proteinExistence type="predicted"/>
<dbReference type="RefSeq" id="WP_146526637.1">
    <property type="nucleotide sequence ID" value="NZ_SJPV01000004.1"/>
</dbReference>
<feature type="transmembrane region" description="Helical" evidence="1">
    <location>
        <begin position="390"/>
        <end position="408"/>
    </location>
</feature>
<keyword evidence="1" id="KW-0472">Membrane</keyword>
<reference evidence="2 3" key="1">
    <citation type="submission" date="2019-02" db="EMBL/GenBank/DDBJ databases">
        <title>Deep-cultivation of Planctomycetes and their phenomic and genomic characterization uncovers novel biology.</title>
        <authorList>
            <person name="Wiegand S."/>
            <person name="Jogler M."/>
            <person name="Boedeker C."/>
            <person name="Pinto D."/>
            <person name="Vollmers J."/>
            <person name="Rivas-Marin E."/>
            <person name="Kohn T."/>
            <person name="Peeters S.H."/>
            <person name="Heuer A."/>
            <person name="Rast P."/>
            <person name="Oberbeckmann S."/>
            <person name="Bunk B."/>
            <person name="Jeske O."/>
            <person name="Meyerdierks A."/>
            <person name="Storesund J.E."/>
            <person name="Kallscheuer N."/>
            <person name="Luecker S."/>
            <person name="Lage O.M."/>
            <person name="Pohl T."/>
            <person name="Merkel B.J."/>
            <person name="Hornburger P."/>
            <person name="Mueller R.-W."/>
            <person name="Bruemmer F."/>
            <person name="Labrenz M."/>
            <person name="Spormann A.M."/>
            <person name="Op Den Camp H."/>
            <person name="Overmann J."/>
            <person name="Amann R."/>
            <person name="Jetten M.S.M."/>
            <person name="Mascher T."/>
            <person name="Medema M.H."/>
            <person name="Devos D.P."/>
            <person name="Kaster A.-K."/>
            <person name="Ovreas L."/>
            <person name="Rohde M."/>
            <person name="Galperin M.Y."/>
            <person name="Jogler C."/>
        </authorList>
    </citation>
    <scope>NUCLEOTIDE SEQUENCE [LARGE SCALE GENOMIC DNA]</scope>
    <source>
        <strain evidence="2 3">Poly41</strain>
    </source>
</reference>
<dbReference type="EMBL" id="SJPV01000004">
    <property type="protein sequence ID" value="TWU38304.1"/>
    <property type="molecule type" value="Genomic_DNA"/>
</dbReference>
<dbReference type="AlphaFoldDB" id="A0A5C6DQ57"/>
<feature type="transmembrane region" description="Helical" evidence="1">
    <location>
        <begin position="57"/>
        <end position="79"/>
    </location>
</feature>
<gene>
    <name evidence="2" type="ORF">Poly41_27800</name>
</gene>
<feature type="transmembrane region" description="Helical" evidence="1">
    <location>
        <begin position="307"/>
        <end position="328"/>
    </location>
</feature>
<name>A0A5C6DQ57_9BACT</name>
<evidence type="ECO:0000256" key="1">
    <source>
        <dbReference type="SAM" id="Phobius"/>
    </source>
</evidence>
<accession>A0A5C6DQ57</accession>
<evidence type="ECO:0000313" key="3">
    <source>
        <dbReference type="Proteomes" id="UP000319143"/>
    </source>
</evidence>
<dbReference type="Proteomes" id="UP000319143">
    <property type="component" value="Unassembled WGS sequence"/>
</dbReference>
<keyword evidence="1" id="KW-0812">Transmembrane</keyword>
<feature type="transmembrane region" description="Helical" evidence="1">
    <location>
        <begin position="209"/>
        <end position="233"/>
    </location>
</feature>
<keyword evidence="1" id="KW-1133">Transmembrane helix</keyword>
<feature type="transmembrane region" description="Helical" evidence="1">
    <location>
        <begin position="139"/>
        <end position="159"/>
    </location>
</feature>
<feature type="transmembrane region" description="Helical" evidence="1">
    <location>
        <begin position="179"/>
        <end position="197"/>
    </location>
</feature>
<keyword evidence="3" id="KW-1185">Reference proteome</keyword>
<feature type="transmembrane region" description="Helical" evidence="1">
    <location>
        <begin position="356"/>
        <end position="378"/>
    </location>
</feature>
<sequence>MPEPEKKRWLAIPKDWVVNAAPIAGICILLGFGFFPIAFSLLHVWLWLRHPRSRSRYLIAAIPIGIVVLILCFMIFLSYLDSLSMGGPVLQVHMKEDALQLVGAIAAGGLIPILYRLFSRNSLAYVGESDPGDRSGPSRGSIADMLFLSAFFALTLVTLQSVDVDTDRMFNYWGQATDPVAMAIAGSVAGIVSMRLISRSSGRAVVGRFALAFFSSLLLIYAVLELNLFVRWWSMDIGGSFKFSWQDKYYWENDQTALFLSAVSIPVFAVLMRCCGVVLRRDVVSSRFPVPETPTAEKATRRITRGAMQVVGTLFIAFIVGAVCFWPGKLGAGIPWTYLQRIEVDSDVYETISLSWPALIADAAVGIMVTIAFVISVPRDSHRRIRRAKFTILIVFLLLLIYACYLYPLRHSGIQKEKGILSLRREEVFDSALESLLYKVEEFFGLNEWIKRGEIYAIRLREANDDELRQAFTLPRLRRLHLESCVVSESVLQDLAASETLEAVKVEKCQLPEEAGDIIRNLPRLNYMSVDLLTLKSLNIQSFNLPQRVDLDIYTDGTEIIKIPVGVGNVWVYVPMDHEGEVLFDHAGNATKIRVQRNEYLINFF</sequence>
<feature type="transmembrane region" description="Helical" evidence="1">
    <location>
        <begin position="99"/>
        <end position="118"/>
    </location>
</feature>
<organism evidence="2 3">
    <name type="scientific">Novipirellula artificiosorum</name>
    <dbReference type="NCBI Taxonomy" id="2528016"/>
    <lineage>
        <taxon>Bacteria</taxon>
        <taxon>Pseudomonadati</taxon>
        <taxon>Planctomycetota</taxon>
        <taxon>Planctomycetia</taxon>
        <taxon>Pirellulales</taxon>
        <taxon>Pirellulaceae</taxon>
        <taxon>Novipirellula</taxon>
    </lineage>
</organism>
<evidence type="ECO:0000313" key="2">
    <source>
        <dbReference type="EMBL" id="TWU38304.1"/>
    </source>
</evidence>
<feature type="transmembrane region" description="Helical" evidence="1">
    <location>
        <begin position="257"/>
        <end position="279"/>
    </location>
</feature>
<feature type="transmembrane region" description="Helical" evidence="1">
    <location>
        <begin position="20"/>
        <end position="45"/>
    </location>
</feature>
<protein>
    <submittedName>
        <fullName evidence="2">Uncharacterized protein</fullName>
    </submittedName>
</protein>
<dbReference type="OrthoDB" id="267782at2"/>
<comment type="caution">
    <text evidence="2">The sequence shown here is derived from an EMBL/GenBank/DDBJ whole genome shotgun (WGS) entry which is preliminary data.</text>
</comment>